<sequence length="231" mass="24508">MTRGDIFAGETKSVREPISVQAEVEIVVSQKGEPDLFNVQLDDAIEVGPFDSTGVDLRSSGVMAPFRFPTVVMFVSGPAGIASARALIESPPDTANLAPGLRQDIVVYYSVPNEAAVCFRERFEAWKELGNVRVEVTTRGFGDAFDGDMSLLYDPDSTAAIILVGGDEEAEAAAREVCAEAEITTIVADAAPAAPPVYLSATPRSFEKWAQQHQAPSGQGDAGSDSKVAVR</sequence>
<dbReference type="AlphaFoldDB" id="A0A0D2LMH3"/>
<evidence type="ECO:0000256" key="1">
    <source>
        <dbReference type="SAM" id="MobiDB-lite"/>
    </source>
</evidence>
<dbReference type="RefSeq" id="XP_013906543.1">
    <property type="nucleotide sequence ID" value="XM_014051089.1"/>
</dbReference>
<protein>
    <recommendedName>
        <fullName evidence="4">FAD-binding FR-type domain-containing protein</fullName>
    </recommendedName>
</protein>
<dbReference type="Proteomes" id="UP000054498">
    <property type="component" value="Unassembled WGS sequence"/>
</dbReference>
<dbReference type="InterPro" id="IPR039261">
    <property type="entry name" value="FNR_nucleotide-bd"/>
</dbReference>
<evidence type="ECO:0000313" key="3">
    <source>
        <dbReference type="Proteomes" id="UP000054498"/>
    </source>
</evidence>
<proteinExistence type="predicted"/>
<dbReference type="SUPFAM" id="SSF52343">
    <property type="entry name" value="Ferredoxin reductase-like, C-terminal NADP-linked domain"/>
    <property type="match status" value="1"/>
</dbReference>
<organism evidence="2 3">
    <name type="scientific">Monoraphidium neglectum</name>
    <dbReference type="NCBI Taxonomy" id="145388"/>
    <lineage>
        <taxon>Eukaryota</taxon>
        <taxon>Viridiplantae</taxon>
        <taxon>Chlorophyta</taxon>
        <taxon>core chlorophytes</taxon>
        <taxon>Chlorophyceae</taxon>
        <taxon>CS clade</taxon>
        <taxon>Sphaeropleales</taxon>
        <taxon>Selenastraceae</taxon>
        <taxon>Monoraphidium</taxon>
    </lineage>
</organism>
<dbReference type="PANTHER" id="PTHR47215:SF3">
    <property type="entry name" value="FAD-BINDING FR-TYPE DOMAIN-CONTAINING PROTEIN"/>
    <property type="match status" value="1"/>
</dbReference>
<gene>
    <name evidence="2" type="ORF">MNEG_0437</name>
</gene>
<evidence type="ECO:0000313" key="2">
    <source>
        <dbReference type="EMBL" id="KIZ07524.1"/>
    </source>
</evidence>
<dbReference type="Gene3D" id="3.40.50.80">
    <property type="entry name" value="Nucleotide-binding domain of ferredoxin-NADP reductase (FNR) module"/>
    <property type="match status" value="1"/>
</dbReference>
<dbReference type="PANTHER" id="PTHR47215">
    <property type="match status" value="1"/>
</dbReference>
<dbReference type="GeneID" id="25726555"/>
<evidence type="ECO:0008006" key="4">
    <source>
        <dbReference type="Google" id="ProtNLM"/>
    </source>
</evidence>
<dbReference type="OrthoDB" id="1856718at2759"/>
<dbReference type="EMBL" id="KK100253">
    <property type="protein sequence ID" value="KIZ07524.1"/>
    <property type="molecule type" value="Genomic_DNA"/>
</dbReference>
<dbReference type="KEGG" id="mng:MNEG_0437"/>
<reference evidence="2 3" key="1">
    <citation type="journal article" date="2013" name="BMC Genomics">
        <title>Reconstruction of the lipid metabolism for the microalga Monoraphidium neglectum from its genome sequence reveals characteristics suitable for biofuel production.</title>
        <authorList>
            <person name="Bogen C."/>
            <person name="Al-Dilaimi A."/>
            <person name="Albersmeier A."/>
            <person name="Wichmann J."/>
            <person name="Grundmann M."/>
            <person name="Rupp O."/>
            <person name="Lauersen K.J."/>
            <person name="Blifernez-Klassen O."/>
            <person name="Kalinowski J."/>
            <person name="Goesmann A."/>
            <person name="Mussgnug J.H."/>
            <person name="Kruse O."/>
        </authorList>
    </citation>
    <scope>NUCLEOTIDE SEQUENCE [LARGE SCALE GENOMIC DNA]</scope>
    <source>
        <strain evidence="2 3">SAG 48.87</strain>
    </source>
</reference>
<name>A0A0D2LMH3_9CHLO</name>
<feature type="region of interest" description="Disordered" evidence="1">
    <location>
        <begin position="208"/>
        <end position="231"/>
    </location>
</feature>
<accession>A0A0D2LMH3</accession>
<keyword evidence="3" id="KW-1185">Reference proteome</keyword>